<dbReference type="Pfam" id="PF08264">
    <property type="entry name" value="Anticodon_1"/>
    <property type="match status" value="1"/>
</dbReference>
<dbReference type="FunFam" id="1.10.730.10:FF:000002">
    <property type="entry name" value="Leucine--tRNA ligase"/>
    <property type="match status" value="1"/>
</dbReference>
<dbReference type="GO" id="GO:0005829">
    <property type="term" value="C:cytosol"/>
    <property type="evidence" value="ECO:0007669"/>
    <property type="project" value="TreeGrafter"/>
</dbReference>
<feature type="domain" description="Aminoacyl-tRNA synthetase class Ia" evidence="10">
    <location>
        <begin position="413"/>
        <end position="601"/>
    </location>
</feature>
<dbReference type="FunFam" id="3.40.50.620:FF:000077">
    <property type="entry name" value="Leucine--tRNA ligase"/>
    <property type="match status" value="1"/>
</dbReference>
<keyword evidence="2 8" id="KW-0436">Ligase</keyword>
<feature type="binding site" evidence="8">
    <location>
        <position position="578"/>
    </location>
    <ligand>
        <name>ATP</name>
        <dbReference type="ChEBI" id="CHEBI:30616"/>
    </ligand>
</feature>
<feature type="short sequence motif" description="'KMSKS' region" evidence="8">
    <location>
        <begin position="575"/>
        <end position="579"/>
    </location>
</feature>
<dbReference type="Pfam" id="PF09334">
    <property type="entry name" value="tRNA-synt_1g"/>
    <property type="match status" value="1"/>
</dbReference>
<dbReference type="EMBL" id="QRPK01000006">
    <property type="protein sequence ID" value="RHM14916.1"/>
    <property type="molecule type" value="Genomic_DNA"/>
</dbReference>
<dbReference type="GeneID" id="92793392"/>
<evidence type="ECO:0000256" key="9">
    <source>
        <dbReference type="RuleBase" id="RU363039"/>
    </source>
</evidence>
<dbReference type="EC" id="6.1.1.4" evidence="8"/>
<name>A0A415PQP4_9FIRM</name>
<dbReference type="InterPro" id="IPR002300">
    <property type="entry name" value="aa-tRNA-synth_Ia"/>
</dbReference>
<comment type="subcellular location">
    <subcellularLocation>
        <location evidence="8">Cytoplasm</location>
    </subcellularLocation>
</comment>
<dbReference type="InterPro" id="IPR014729">
    <property type="entry name" value="Rossmann-like_a/b/a_fold"/>
</dbReference>
<dbReference type="InterPro" id="IPR009080">
    <property type="entry name" value="tRNAsynth_Ia_anticodon-bd"/>
</dbReference>
<keyword evidence="6 8" id="KW-0030">Aminoacyl-tRNA synthetase</keyword>
<dbReference type="CDD" id="cd07958">
    <property type="entry name" value="Anticodon_Ia_Leu_BEm"/>
    <property type="match status" value="1"/>
</dbReference>
<evidence type="ECO:0000313" key="15">
    <source>
        <dbReference type="Proteomes" id="UP000284868"/>
    </source>
</evidence>
<feature type="domain" description="Methionyl/Valyl/Leucyl/Isoleucyl-tRNA synthetase anticodon-binding" evidence="11">
    <location>
        <begin position="650"/>
        <end position="762"/>
    </location>
</feature>
<evidence type="ECO:0000259" key="12">
    <source>
        <dbReference type="Pfam" id="PF09334"/>
    </source>
</evidence>
<dbReference type="InterPro" id="IPR009008">
    <property type="entry name" value="Val/Leu/Ile-tRNA-synth_edit"/>
</dbReference>
<gene>
    <name evidence="8" type="primary">leuS</name>
    <name evidence="14" type="ORF">DWZ83_02350</name>
</gene>
<evidence type="ECO:0000256" key="5">
    <source>
        <dbReference type="ARBA" id="ARBA00022917"/>
    </source>
</evidence>
<comment type="caution">
    <text evidence="8">Lacks conserved residue(s) required for the propagation of feature annotation.</text>
</comment>
<evidence type="ECO:0000256" key="6">
    <source>
        <dbReference type="ARBA" id="ARBA00023146"/>
    </source>
</evidence>
<protein>
    <recommendedName>
        <fullName evidence="8">Leucine--tRNA ligase</fullName>
        <ecNumber evidence="8">6.1.1.4</ecNumber>
    </recommendedName>
    <alternativeName>
        <fullName evidence="8">Leucyl-tRNA synthetase</fullName>
        <shortName evidence="8">LeuRS</shortName>
    </alternativeName>
</protein>
<dbReference type="NCBIfam" id="TIGR00396">
    <property type="entry name" value="leuS_bact"/>
    <property type="match status" value="1"/>
</dbReference>
<keyword evidence="8" id="KW-0963">Cytoplasm</keyword>
<evidence type="ECO:0000256" key="7">
    <source>
        <dbReference type="ARBA" id="ARBA00047469"/>
    </source>
</evidence>
<dbReference type="GO" id="GO:0004823">
    <property type="term" value="F:leucine-tRNA ligase activity"/>
    <property type="evidence" value="ECO:0007669"/>
    <property type="project" value="UniProtKB-UniRule"/>
</dbReference>
<feature type="domain" description="Methionyl/Leucyl tRNA synthetase" evidence="12">
    <location>
        <begin position="40"/>
        <end position="170"/>
    </location>
</feature>
<accession>A0A415PQP4</accession>
<sequence length="798" mass="90736">MGFDHKSIEKKWQAYWEENKTFVCDVWDFSKPKFYAVDMFPYPSGHGLHVGHPEGYTASDIVCRMKMMQGYNVLHPMGFDSFGLPAEQYAIQTGNHPEGFTLENIATFTRQLKMLGFGLDWERQVSTCDPSYYKWTQWIFKQLYNDGLARLVNIPVNWCEELGTVLANDEIIDGKSERGGYPVIRKNMLQWVIDIPKYADRLLEGLEEIDWPNSTKEMQRNWIGKSIGAHVDFKVDGFEEGFTVFTTRCDTLFGATYCVLAPEHDLVEKITTPQQKAAVDAYVKLCATKSELERTELNKEKTGCFTGAYAINPVNQKKIPIWISDYVLASYGTGAIMAVPAHDTRDYAFAKAFGLEIIPVLEGGDISKEAWTEDGVHINSDFLNGLNKEDAIAAMIAFLETHKCGRQQVNYRLREWIFARQRYWGEPIPIVHMEDGTTQVLEDDELPLVLPKLDDYSPSKSGASPLEKASAWVNVERNGMHGKRETSTMPGSAGSSWYFLRYIDPQNDQVFADKKLLEHWMPVDLYIGGSEHAVGHLLYSRMWNNYLYDKGLVPVKEPFKKLFHQGMILGENNEKMSKSRGNVVNPDDIVHAYGADTLRLYEMFMGPLESAKPWSESGVEGARKWLDRVYRLFIEMDVLSDENDGALDYSFHFTVKKVTDDFESLNMNTAISQMMIFINDAYKAGKVYRPYAIDFIKMLSCVAPHVCEEMYQIITGKTCLVHESWPTYDESKLVKNEVEVIVQVNGKLRGKFSVPTGSDDDVLKEEAMKIPAVVSQLEGKTVRKVIVVKGKLVNIVAN</sequence>
<dbReference type="FunFam" id="3.40.50.620:FF:000056">
    <property type="entry name" value="Leucine--tRNA ligase"/>
    <property type="match status" value="1"/>
</dbReference>
<dbReference type="GO" id="GO:0002161">
    <property type="term" value="F:aminoacyl-tRNA deacylase activity"/>
    <property type="evidence" value="ECO:0007669"/>
    <property type="project" value="InterPro"/>
</dbReference>
<dbReference type="Gene3D" id="3.10.20.590">
    <property type="match status" value="1"/>
</dbReference>
<dbReference type="PANTHER" id="PTHR43740:SF2">
    <property type="entry name" value="LEUCINE--TRNA LIGASE, MITOCHONDRIAL"/>
    <property type="match status" value="1"/>
</dbReference>
<dbReference type="HAMAP" id="MF_00049_B">
    <property type="entry name" value="Leu_tRNA_synth_B"/>
    <property type="match status" value="1"/>
</dbReference>
<dbReference type="SUPFAM" id="SSF50677">
    <property type="entry name" value="ValRS/IleRS/LeuRS editing domain"/>
    <property type="match status" value="1"/>
</dbReference>
<evidence type="ECO:0000256" key="8">
    <source>
        <dbReference type="HAMAP-Rule" id="MF_00049"/>
    </source>
</evidence>
<reference evidence="14 15" key="1">
    <citation type="submission" date="2018-08" db="EMBL/GenBank/DDBJ databases">
        <title>A genome reference for cultivated species of the human gut microbiota.</title>
        <authorList>
            <person name="Zou Y."/>
            <person name="Xue W."/>
            <person name="Luo G."/>
        </authorList>
    </citation>
    <scope>NUCLEOTIDE SEQUENCE [LARGE SCALE GENOMIC DNA]</scope>
    <source>
        <strain evidence="14 15">AF35-6BH</strain>
    </source>
</reference>
<evidence type="ECO:0000259" key="11">
    <source>
        <dbReference type="Pfam" id="PF08264"/>
    </source>
</evidence>
<dbReference type="InterPro" id="IPR015413">
    <property type="entry name" value="Methionyl/Leucyl_tRNA_Synth"/>
</dbReference>
<dbReference type="OrthoDB" id="9810365at2"/>
<comment type="catalytic activity">
    <reaction evidence="7 8">
        <text>tRNA(Leu) + L-leucine + ATP = L-leucyl-tRNA(Leu) + AMP + diphosphate</text>
        <dbReference type="Rhea" id="RHEA:11688"/>
        <dbReference type="Rhea" id="RHEA-COMP:9613"/>
        <dbReference type="Rhea" id="RHEA-COMP:9622"/>
        <dbReference type="ChEBI" id="CHEBI:30616"/>
        <dbReference type="ChEBI" id="CHEBI:33019"/>
        <dbReference type="ChEBI" id="CHEBI:57427"/>
        <dbReference type="ChEBI" id="CHEBI:78442"/>
        <dbReference type="ChEBI" id="CHEBI:78494"/>
        <dbReference type="ChEBI" id="CHEBI:456215"/>
        <dbReference type="EC" id="6.1.1.4"/>
    </reaction>
</comment>
<dbReference type="Gene3D" id="3.40.50.620">
    <property type="entry name" value="HUPs"/>
    <property type="match status" value="2"/>
</dbReference>
<evidence type="ECO:0000256" key="1">
    <source>
        <dbReference type="ARBA" id="ARBA00005594"/>
    </source>
</evidence>
<dbReference type="RefSeq" id="WP_004799421.1">
    <property type="nucleotide sequence ID" value="NZ_CABKNA010000004.1"/>
</dbReference>
<keyword evidence="5 8" id="KW-0648">Protein biosynthesis</keyword>
<evidence type="ECO:0000256" key="2">
    <source>
        <dbReference type="ARBA" id="ARBA00022598"/>
    </source>
</evidence>
<evidence type="ECO:0000256" key="4">
    <source>
        <dbReference type="ARBA" id="ARBA00022840"/>
    </source>
</evidence>
<evidence type="ECO:0000256" key="3">
    <source>
        <dbReference type="ARBA" id="ARBA00022741"/>
    </source>
</evidence>
<dbReference type="InterPro" id="IPR002302">
    <property type="entry name" value="Leu-tRNA-ligase"/>
</dbReference>
<dbReference type="Gene3D" id="1.10.730.10">
    <property type="entry name" value="Isoleucyl-tRNA Synthetase, Domain 1"/>
    <property type="match status" value="1"/>
</dbReference>
<proteinExistence type="inferred from homology"/>
<dbReference type="AlphaFoldDB" id="A0A415PQP4"/>
<comment type="similarity">
    <text evidence="1 8 9">Belongs to the class-I aminoacyl-tRNA synthetase family.</text>
</comment>
<dbReference type="Pfam" id="PF00133">
    <property type="entry name" value="tRNA-synt_1"/>
    <property type="match status" value="1"/>
</dbReference>
<dbReference type="Gene3D" id="3.90.740.10">
    <property type="entry name" value="Valyl/Leucyl/Isoleucyl-tRNA synthetase, editing domain"/>
    <property type="match status" value="1"/>
</dbReference>
<dbReference type="GO" id="GO:0006429">
    <property type="term" value="P:leucyl-tRNA aminoacylation"/>
    <property type="evidence" value="ECO:0007669"/>
    <property type="project" value="UniProtKB-UniRule"/>
</dbReference>
<evidence type="ECO:0000259" key="10">
    <source>
        <dbReference type="Pfam" id="PF00133"/>
    </source>
</evidence>
<dbReference type="CDD" id="cd00812">
    <property type="entry name" value="LeuRS_core"/>
    <property type="match status" value="1"/>
</dbReference>
<dbReference type="Proteomes" id="UP000284868">
    <property type="component" value="Unassembled WGS sequence"/>
</dbReference>
<comment type="caution">
    <text evidence="14">The sequence shown here is derived from an EMBL/GenBank/DDBJ whole genome shotgun (WGS) entry which is preliminary data.</text>
</comment>
<evidence type="ECO:0000313" key="14">
    <source>
        <dbReference type="EMBL" id="RHM14916.1"/>
    </source>
</evidence>
<dbReference type="InterPro" id="IPR013155">
    <property type="entry name" value="M/V/L/I-tRNA-synth_anticd-bd"/>
</dbReference>
<dbReference type="InterPro" id="IPR025709">
    <property type="entry name" value="Leu_tRNA-synth_edit"/>
</dbReference>
<dbReference type="GO" id="GO:0005524">
    <property type="term" value="F:ATP binding"/>
    <property type="evidence" value="ECO:0007669"/>
    <property type="project" value="UniProtKB-UniRule"/>
</dbReference>
<dbReference type="SUPFAM" id="SSF52374">
    <property type="entry name" value="Nucleotidylyl transferase"/>
    <property type="match status" value="1"/>
</dbReference>
<dbReference type="PANTHER" id="PTHR43740">
    <property type="entry name" value="LEUCYL-TRNA SYNTHETASE"/>
    <property type="match status" value="1"/>
</dbReference>
<keyword evidence="15" id="KW-1185">Reference proteome</keyword>
<dbReference type="PRINTS" id="PR00985">
    <property type="entry name" value="TRNASYNTHLEU"/>
</dbReference>
<dbReference type="Pfam" id="PF13603">
    <property type="entry name" value="tRNA-synt_1_2"/>
    <property type="match status" value="1"/>
</dbReference>
<dbReference type="SUPFAM" id="SSF47323">
    <property type="entry name" value="Anticodon-binding domain of a subclass of class I aminoacyl-tRNA synthetases"/>
    <property type="match status" value="1"/>
</dbReference>
<evidence type="ECO:0000259" key="13">
    <source>
        <dbReference type="Pfam" id="PF13603"/>
    </source>
</evidence>
<feature type="domain" description="Leucyl-tRNA synthetase editing" evidence="13">
    <location>
        <begin position="220"/>
        <end position="399"/>
    </location>
</feature>
<keyword evidence="3 8" id="KW-0547">Nucleotide-binding</keyword>
<organism evidence="14 15">
    <name type="scientific">Amedibacillus dolichus</name>
    <dbReference type="NCBI Taxonomy" id="31971"/>
    <lineage>
        <taxon>Bacteria</taxon>
        <taxon>Bacillati</taxon>
        <taxon>Bacillota</taxon>
        <taxon>Erysipelotrichia</taxon>
        <taxon>Erysipelotrichales</taxon>
        <taxon>Erysipelotrichaceae</taxon>
        <taxon>Amedibacillus</taxon>
    </lineage>
</organism>
<keyword evidence="4 8" id="KW-0067">ATP-binding</keyword>